<dbReference type="Pfam" id="PF01258">
    <property type="entry name" value="zf-dskA_traR"/>
    <property type="match status" value="1"/>
</dbReference>
<keyword evidence="1" id="KW-0479">Metal-binding</keyword>
<evidence type="ECO:0000313" key="8">
    <source>
        <dbReference type="Proteomes" id="UP000228503"/>
    </source>
</evidence>
<feature type="region of interest" description="Disordered" evidence="5">
    <location>
        <begin position="24"/>
        <end position="47"/>
    </location>
</feature>
<feature type="domain" description="Zinc finger DksA/TraR C4-type" evidence="6">
    <location>
        <begin position="80"/>
        <end position="112"/>
    </location>
</feature>
<evidence type="ECO:0000256" key="5">
    <source>
        <dbReference type="SAM" id="MobiDB-lite"/>
    </source>
</evidence>
<accession>A0A2M7U192</accession>
<dbReference type="Gene3D" id="1.20.120.910">
    <property type="entry name" value="DksA, coiled-coil domain"/>
    <property type="match status" value="1"/>
</dbReference>
<dbReference type="SUPFAM" id="SSF57716">
    <property type="entry name" value="Glucocorticoid receptor-like (DNA-binding domain)"/>
    <property type="match status" value="1"/>
</dbReference>
<dbReference type="EMBL" id="PFOB01000016">
    <property type="protein sequence ID" value="PIZ63682.1"/>
    <property type="molecule type" value="Genomic_DNA"/>
</dbReference>
<evidence type="ECO:0000256" key="2">
    <source>
        <dbReference type="ARBA" id="ARBA00022771"/>
    </source>
</evidence>
<proteinExistence type="predicted"/>
<protein>
    <recommendedName>
        <fullName evidence="6">Zinc finger DksA/TraR C4-type domain-containing protein</fullName>
    </recommendedName>
</protein>
<dbReference type="AlphaFoldDB" id="A0A2M7U192"/>
<evidence type="ECO:0000259" key="6">
    <source>
        <dbReference type="Pfam" id="PF01258"/>
    </source>
</evidence>
<dbReference type="InterPro" id="IPR037187">
    <property type="entry name" value="DnaK_N"/>
</dbReference>
<evidence type="ECO:0000256" key="4">
    <source>
        <dbReference type="PROSITE-ProRule" id="PRU00510"/>
    </source>
</evidence>
<keyword evidence="2" id="KW-0863">Zinc-finger</keyword>
<evidence type="ECO:0000313" key="7">
    <source>
        <dbReference type="EMBL" id="PIZ63682.1"/>
    </source>
</evidence>
<dbReference type="PROSITE" id="PS01102">
    <property type="entry name" value="ZF_DKSA_1"/>
    <property type="match status" value="1"/>
</dbReference>
<organism evidence="7 8">
    <name type="scientific">Candidatus Roizmanbacteria bacterium CG_4_10_14_0_2_um_filter_39_13</name>
    <dbReference type="NCBI Taxonomy" id="1974825"/>
    <lineage>
        <taxon>Bacteria</taxon>
        <taxon>Candidatus Roizmaniibacteriota</taxon>
    </lineage>
</organism>
<feature type="zinc finger region" description="dksA C4-type" evidence="4">
    <location>
        <begin position="85"/>
        <end position="109"/>
    </location>
</feature>
<dbReference type="PROSITE" id="PS51128">
    <property type="entry name" value="ZF_DKSA_2"/>
    <property type="match status" value="1"/>
</dbReference>
<dbReference type="InterPro" id="IPR020458">
    <property type="entry name" value="Znf_DskA_TraR_CS"/>
</dbReference>
<dbReference type="PANTHER" id="PTHR33823">
    <property type="entry name" value="RNA POLYMERASE-BINDING TRANSCRIPTION FACTOR DKSA-RELATED"/>
    <property type="match status" value="1"/>
</dbReference>
<dbReference type="Proteomes" id="UP000228503">
    <property type="component" value="Unassembled WGS sequence"/>
</dbReference>
<dbReference type="SUPFAM" id="SSF109635">
    <property type="entry name" value="DnaK suppressor protein DksA, alpha-hairpin domain"/>
    <property type="match status" value="1"/>
</dbReference>
<evidence type="ECO:0000256" key="3">
    <source>
        <dbReference type="ARBA" id="ARBA00022833"/>
    </source>
</evidence>
<dbReference type="InterPro" id="IPR000962">
    <property type="entry name" value="Znf_DskA_TraR"/>
</dbReference>
<comment type="caution">
    <text evidence="7">The sequence shown here is derived from an EMBL/GenBank/DDBJ whole genome shotgun (WGS) entry which is preliminary data.</text>
</comment>
<name>A0A2M7U192_9BACT</name>
<keyword evidence="3" id="KW-0862">Zinc</keyword>
<gene>
    <name evidence="7" type="ORF">COY16_01245</name>
</gene>
<reference evidence="8" key="1">
    <citation type="submission" date="2017-09" db="EMBL/GenBank/DDBJ databases">
        <title>Depth-based differentiation of microbial function through sediment-hosted aquifers and enrichment of novel symbionts in the deep terrestrial subsurface.</title>
        <authorList>
            <person name="Probst A.J."/>
            <person name="Ladd B."/>
            <person name="Jarett J.K."/>
            <person name="Geller-Mcgrath D.E."/>
            <person name="Sieber C.M.K."/>
            <person name="Emerson J.B."/>
            <person name="Anantharaman K."/>
            <person name="Thomas B.C."/>
            <person name="Malmstrom R."/>
            <person name="Stieglmeier M."/>
            <person name="Klingl A."/>
            <person name="Woyke T."/>
            <person name="Ryan C.M."/>
            <person name="Banfield J.F."/>
        </authorList>
    </citation>
    <scope>NUCLEOTIDE SEQUENCE [LARGE SCALE GENOMIC DNA]</scope>
</reference>
<feature type="compositionally biased region" description="Basic and acidic residues" evidence="5">
    <location>
        <begin position="24"/>
        <end position="36"/>
    </location>
</feature>
<sequence length="115" mass="13465">MIKKEEIRNLLEKEKQKVTQQLRTLKESDPFEDPTHVTDNASVDTDVREQEAHQRIEAEMDALRKKFKDIDIALKRVEKGSYDTCNRCNKTIPAKRLELIPETIHCVSCEEDLVR</sequence>
<dbReference type="PANTHER" id="PTHR33823:SF4">
    <property type="entry name" value="GENERAL STRESS PROTEIN 16O"/>
    <property type="match status" value="1"/>
</dbReference>
<evidence type="ECO:0000256" key="1">
    <source>
        <dbReference type="ARBA" id="ARBA00022723"/>
    </source>
</evidence>
<dbReference type="GO" id="GO:0008270">
    <property type="term" value="F:zinc ion binding"/>
    <property type="evidence" value="ECO:0007669"/>
    <property type="project" value="UniProtKB-KW"/>
</dbReference>